<gene>
    <name evidence="1" type="ORF">HLUCCX10_01590</name>
</gene>
<dbReference type="STRING" id="1305737.GCA_000526355_00180"/>
<dbReference type="PATRIC" id="fig|1305737.6.peg.973"/>
<evidence type="ECO:0000313" key="2">
    <source>
        <dbReference type="Proteomes" id="UP000050421"/>
    </source>
</evidence>
<evidence type="ECO:0000313" key="1">
    <source>
        <dbReference type="EMBL" id="KPQ19701.1"/>
    </source>
</evidence>
<accession>A0A0P7YV27</accession>
<sequence>MKLLLEIEDEKADFILELLKNFKFVKAKTLSPYKAEVLSNLKQSIEEYNQVKDGKTKLISAKELLDEL</sequence>
<reference evidence="1 2" key="1">
    <citation type="submission" date="2015-09" db="EMBL/GenBank/DDBJ databases">
        <title>Identification and resolution of microdiversity through metagenomic sequencing of parallel consortia.</title>
        <authorList>
            <person name="Nelson W.C."/>
            <person name="Romine M.F."/>
            <person name="Lindemann S.R."/>
        </authorList>
    </citation>
    <scope>NUCLEOTIDE SEQUENCE [LARGE SCALE GENOMIC DNA]</scope>
    <source>
        <strain evidence="1">HL-49</strain>
    </source>
</reference>
<dbReference type="EMBL" id="LJXT01000006">
    <property type="protein sequence ID" value="KPQ19701.1"/>
    <property type="molecule type" value="Genomic_DNA"/>
</dbReference>
<dbReference type="AlphaFoldDB" id="A0A0P7YV27"/>
<protein>
    <submittedName>
        <fullName evidence="1">Uncharacterized protein</fullName>
    </submittedName>
</protein>
<comment type="caution">
    <text evidence="1">The sequence shown here is derived from an EMBL/GenBank/DDBJ whole genome shotgun (WGS) entry which is preliminary data.</text>
</comment>
<dbReference type="Proteomes" id="UP000050421">
    <property type="component" value="Unassembled WGS sequence"/>
</dbReference>
<name>A0A0P7YV27_9BACT</name>
<dbReference type="OrthoDB" id="886540at2"/>
<proteinExistence type="predicted"/>
<organism evidence="1 2">
    <name type="scientific">Algoriphagus marincola HL-49</name>
    <dbReference type="NCBI Taxonomy" id="1305737"/>
    <lineage>
        <taxon>Bacteria</taxon>
        <taxon>Pseudomonadati</taxon>
        <taxon>Bacteroidota</taxon>
        <taxon>Cytophagia</taxon>
        <taxon>Cytophagales</taxon>
        <taxon>Cyclobacteriaceae</taxon>
        <taxon>Algoriphagus</taxon>
    </lineage>
</organism>